<evidence type="ECO:0000313" key="3">
    <source>
        <dbReference type="WBParaSite" id="HPBE_0000547401-mRNA-1"/>
    </source>
</evidence>
<sequence>MRTSTSVDFDGFPHLRRRGQSTVCIDGYDHGDQWIVPYNPYLLLKYNCHINVEICGMTTAVKYLYKYVYKGTDKARLRIANDDAADEIKQYLNARYVCPPEAAHRIFAYDLDDSSHSVVRLAVHLPGHQPVMFEQGQEEAALAQAAVRAHAHCVLQIERKERKNFRGLNIDKGDISSRSSATVLQ</sequence>
<dbReference type="EMBL" id="UZAH01025476">
    <property type="protein sequence ID" value="VDO64685.1"/>
    <property type="molecule type" value="Genomic_DNA"/>
</dbReference>
<accession>A0A183FFW8</accession>
<name>A0A183FFW8_HELPZ</name>
<protein>
    <submittedName>
        <fullName evidence="3">Helitron helicase</fullName>
    </submittedName>
</protein>
<evidence type="ECO:0000313" key="2">
    <source>
        <dbReference type="Proteomes" id="UP000050761"/>
    </source>
</evidence>
<organism evidence="2 3">
    <name type="scientific">Heligmosomoides polygyrus</name>
    <name type="common">Parasitic roundworm</name>
    <dbReference type="NCBI Taxonomy" id="6339"/>
    <lineage>
        <taxon>Eukaryota</taxon>
        <taxon>Metazoa</taxon>
        <taxon>Ecdysozoa</taxon>
        <taxon>Nematoda</taxon>
        <taxon>Chromadorea</taxon>
        <taxon>Rhabditida</taxon>
        <taxon>Rhabditina</taxon>
        <taxon>Rhabditomorpha</taxon>
        <taxon>Strongyloidea</taxon>
        <taxon>Heligmosomidae</taxon>
        <taxon>Heligmosomoides</taxon>
    </lineage>
</organism>
<dbReference type="WBParaSite" id="HPBE_0000547401-mRNA-1">
    <property type="protein sequence ID" value="HPBE_0000547401-mRNA-1"/>
    <property type="gene ID" value="HPBE_0000547401"/>
</dbReference>
<dbReference type="Proteomes" id="UP000050761">
    <property type="component" value="Unassembled WGS sequence"/>
</dbReference>
<proteinExistence type="predicted"/>
<accession>A0A3P8AW51</accession>
<dbReference type="OrthoDB" id="10055660at2759"/>
<reference evidence="1 2" key="1">
    <citation type="submission" date="2018-11" db="EMBL/GenBank/DDBJ databases">
        <authorList>
            <consortium name="Pathogen Informatics"/>
        </authorList>
    </citation>
    <scope>NUCLEOTIDE SEQUENCE [LARGE SCALE GENOMIC DNA]</scope>
</reference>
<dbReference type="AlphaFoldDB" id="A0A183FFW8"/>
<dbReference type="PANTHER" id="PTHR10492">
    <property type="match status" value="1"/>
</dbReference>
<keyword evidence="2" id="KW-1185">Reference proteome</keyword>
<gene>
    <name evidence="1" type="ORF">HPBE_LOCUS5475</name>
</gene>
<evidence type="ECO:0000313" key="1">
    <source>
        <dbReference type="EMBL" id="VDO64685.1"/>
    </source>
</evidence>
<reference evidence="3" key="2">
    <citation type="submission" date="2019-09" db="UniProtKB">
        <authorList>
            <consortium name="WormBaseParasite"/>
        </authorList>
    </citation>
    <scope>IDENTIFICATION</scope>
</reference>